<comment type="caution">
    <text evidence="2">The sequence shown here is derived from an EMBL/GenBank/DDBJ whole genome shotgun (WGS) entry which is preliminary data.</text>
</comment>
<keyword evidence="3" id="KW-1185">Reference proteome</keyword>
<dbReference type="RefSeq" id="WP_212227903.1">
    <property type="nucleotide sequence ID" value="NZ_JAGUCN010000009.1"/>
</dbReference>
<reference evidence="2 3" key="1">
    <citation type="journal article" date="2014" name="Int. J. Syst. Evol. Microbiol.">
        <title>Carboxylicivirga gen. nov. in the family Marinilabiliaceae with two novel species, Carboxylicivirga mesophila sp. nov. and Carboxylicivirga taeanensis sp. nov., and reclassification of Cytophaga fermentans as Saccharicrinis fermentans gen. nov., comb. nov.</title>
        <authorList>
            <person name="Yang S.H."/>
            <person name="Seo H.S."/>
            <person name="Woo J.H."/>
            <person name="Oh H.M."/>
            <person name="Jang H."/>
            <person name="Lee J.H."/>
            <person name="Kim S.J."/>
            <person name="Kwon K.K."/>
        </authorList>
    </citation>
    <scope>NUCLEOTIDE SEQUENCE [LARGE SCALE GENOMIC DNA]</scope>
    <source>
        <strain evidence="2 3">JCM 18290</strain>
    </source>
</reference>
<accession>A0ABS5K9I1</accession>
<gene>
    <name evidence="2" type="ORF">KEM09_09640</name>
</gene>
<evidence type="ECO:0000256" key="1">
    <source>
        <dbReference type="SAM" id="SignalP"/>
    </source>
</evidence>
<organism evidence="2 3">
    <name type="scientific">Carboxylicivirga mesophila</name>
    <dbReference type="NCBI Taxonomy" id="1166478"/>
    <lineage>
        <taxon>Bacteria</taxon>
        <taxon>Pseudomonadati</taxon>
        <taxon>Bacteroidota</taxon>
        <taxon>Bacteroidia</taxon>
        <taxon>Marinilabiliales</taxon>
        <taxon>Marinilabiliaceae</taxon>
        <taxon>Carboxylicivirga</taxon>
    </lineage>
</organism>
<dbReference type="Proteomes" id="UP000721861">
    <property type="component" value="Unassembled WGS sequence"/>
</dbReference>
<proteinExistence type="predicted"/>
<keyword evidence="1" id="KW-0732">Signal</keyword>
<sequence length="322" mass="36094">MSKLLKLAFIFLLTVTLANAQPVPGADENIPNLITFGADAETSWGDANFCQIIFFTVPKNHTAPVYIQVYDPDCGGENDEIQGEWDTETSFSIYGGKGSCSSKDAQTLNLDGNYDEGTLLASKTFGNEPEYDGKWYTFGPINPSEGEYLPEEGGHVFKVIVEGVTGDDGNMYQLFMSKSEQQRVEVEGGYAFYYKYTIRLHDNPKELSHIYPYINDSSIVSIKQTNFDWDRDGWIIVRSVATAGNMMKISGDDEWISSVYQIKPEEYNTSLDIQMKKHPSGNIRNNNVVIYFENQYGELLKSYSVPIGGVPKYKGKPTAEEL</sequence>
<name>A0ABS5K9I1_9BACT</name>
<feature type="signal peptide" evidence="1">
    <location>
        <begin position="1"/>
        <end position="20"/>
    </location>
</feature>
<protein>
    <submittedName>
        <fullName evidence="2">Uncharacterized protein</fullName>
    </submittedName>
</protein>
<evidence type="ECO:0000313" key="2">
    <source>
        <dbReference type="EMBL" id="MBS2211665.1"/>
    </source>
</evidence>
<feature type="chain" id="PRO_5045605865" evidence="1">
    <location>
        <begin position="21"/>
        <end position="322"/>
    </location>
</feature>
<dbReference type="EMBL" id="JAGUCN010000009">
    <property type="protein sequence ID" value="MBS2211665.1"/>
    <property type="molecule type" value="Genomic_DNA"/>
</dbReference>
<evidence type="ECO:0000313" key="3">
    <source>
        <dbReference type="Proteomes" id="UP000721861"/>
    </source>
</evidence>